<evidence type="ECO:0000313" key="3">
    <source>
        <dbReference type="Proteomes" id="UP000789570"/>
    </source>
</evidence>
<dbReference type="AlphaFoldDB" id="A0A9N8W4U8"/>
<dbReference type="Proteomes" id="UP000789570">
    <property type="component" value="Unassembled WGS sequence"/>
</dbReference>
<evidence type="ECO:0000313" key="2">
    <source>
        <dbReference type="EMBL" id="CAG8471083.1"/>
    </source>
</evidence>
<name>A0A9N8W4U8_9GLOM</name>
<sequence>MKSGWALREKQKFGKKGSGKRIPKEVVKLLKGYFHSENTPGKSHLSAEDMIRELHMAAEMGHLAKEKIPQKVDIIRGWISRYSTHIKVEAAKKALTTSGNFQ</sequence>
<dbReference type="EMBL" id="CAJVPQ010000327">
    <property type="protein sequence ID" value="CAG8471083.1"/>
    <property type="molecule type" value="Genomic_DNA"/>
</dbReference>
<dbReference type="OrthoDB" id="2441667at2759"/>
<gene>
    <name evidence="2" type="ORF">FCALED_LOCUS2226</name>
</gene>
<reference evidence="2" key="1">
    <citation type="submission" date="2021-06" db="EMBL/GenBank/DDBJ databases">
        <authorList>
            <person name="Kallberg Y."/>
            <person name="Tangrot J."/>
            <person name="Rosling A."/>
        </authorList>
    </citation>
    <scope>NUCLEOTIDE SEQUENCE</scope>
    <source>
        <strain evidence="2">UK204</strain>
    </source>
</reference>
<keyword evidence="3" id="KW-1185">Reference proteome</keyword>
<proteinExistence type="predicted"/>
<organism evidence="2 3">
    <name type="scientific">Funneliformis caledonium</name>
    <dbReference type="NCBI Taxonomy" id="1117310"/>
    <lineage>
        <taxon>Eukaryota</taxon>
        <taxon>Fungi</taxon>
        <taxon>Fungi incertae sedis</taxon>
        <taxon>Mucoromycota</taxon>
        <taxon>Glomeromycotina</taxon>
        <taxon>Glomeromycetes</taxon>
        <taxon>Glomerales</taxon>
        <taxon>Glomeraceae</taxon>
        <taxon>Funneliformis</taxon>
    </lineage>
</organism>
<evidence type="ECO:0000256" key="1">
    <source>
        <dbReference type="SAM" id="MobiDB-lite"/>
    </source>
</evidence>
<feature type="region of interest" description="Disordered" evidence="1">
    <location>
        <begin position="1"/>
        <end position="20"/>
    </location>
</feature>
<protein>
    <submittedName>
        <fullName evidence="2">2333_t:CDS:1</fullName>
    </submittedName>
</protein>
<comment type="caution">
    <text evidence="2">The sequence shown here is derived from an EMBL/GenBank/DDBJ whole genome shotgun (WGS) entry which is preliminary data.</text>
</comment>
<accession>A0A9N8W4U8</accession>